<dbReference type="PATRIC" id="fig|42253.5.peg.416"/>
<keyword evidence="1" id="KW-0472">Membrane</keyword>
<dbReference type="AlphaFoldDB" id="A0A0K2G7D0"/>
<protein>
    <recommendedName>
        <fullName evidence="4">Transmembrane protein</fullName>
    </recommendedName>
</protein>
<dbReference type="Proteomes" id="UP000069205">
    <property type="component" value="Chromosome"/>
</dbReference>
<feature type="transmembrane region" description="Helical" evidence="1">
    <location>
        <begin position="156"/>
        <end position="181"/>
    </location>
</feature>
<evidence type="ECO:0008006" key="4">
    <source>
        <dbReference type="Google" id="ProtNLM"/>
    </source>
</evidence>
<evidence type="ECO:0000313" key="2">
    <source>
        <dbReference type="EMBL" id="ALA56863.1"/>
    </source>
</evidence>
<keyword evidence="1" id="KW-1133">Transmembrane helix</keyword>
<evidence type="ECO:0000256" key="1">
    <source>
        <dbReference type="SAM" id="Phobius"/>
    </source>
</evidence>
<sequence length="207" mass="22654">MILAGLFAAILFLGLVVGDWLYFVRLTPDAVRYGCSVARVEDRFKATSVASLRARFPADGLLLLPHGVARLSGEWNSIAIRPQYHLFSMSFRTAWPVKGLIHVSDDGQDVRALCVKRIPWSSALLTLGWFVVVAFGSLTFVVRYTLDGGFGSLSGILMGAGIIGIALLVLAFGLVTVVFSYRLENSRLAKVYDELRERLESGAGITR</sequence>
<organism evidence="2 3">
    <name type="scientific">Nitrospira moscoviensis</name>
    <dbReference type="NCBI Taxonomy" id="42253"/>
    <lineage>
        <taxon>Bacteria</taxon>
        <taxon>Pseudomonadati</taxon>
        <taxon>Nitrospirota</taxon>
        <taxon>Nitrospiria</taxon>
        <taxon>Nitrospirales</taxon>
        <taxon>Nitrospiraceae</taxon>
        <taxon>Nitrospira</taxon>
    </lineage>
</organism>
<dbReference type="KEGG" id="nmv:NITMOv2_0427"/>
<reference evidence="2 3" key="1">
    <citation type="journal article" date="2015" name="Proc. Natl. Acad. Sci. U.S.A.">
        <title>Expanded metabolic versatility of ubiquitous nitrite-oxidizing bacteria from the genus Nitrospira.</title>
        <authorList>
            <person name="Koch H."/>
            <person name="Lucker S."/>
            <person name="Albertsen M."/>
            <person name="Kitzinger K."/>
            <person name="Herbold C."/>
            <person name="Spieck E."/>
            <person name="Nielsen P.H."/>
            <person name="Wagner M."/>
            <person name="Daims H."/>
        </authorList>
    </citation>
    <scope>NUCLEOTIDE SEQUENCE [LARGE SCALE GENOMIC DNA]</scope>
    <source>
        <strain evidence="2 3">NSP M-1</strain>
    </source>
</reference>
<dbReference type="STRING" id="42253.NITMOv2_0427"/>
<dbReference type="RefSeq" id="WP_053378287.1">
    <property type="nucleotide sequence ID" value="NZ_CP011801.1"/>
</dbReference>
<name>A0A0K2G7D0_NITMO</name>
<keyword evidence="1" id="KW-0812">Transmembrane</keyword>
<feature type="transmembrane region" description="Helical" evidence="1">
    <location>
        <begin position="120"/>
        <end position="144"/>
    </location>
</feature>
<gene>
    <name evidence="2" type="ORF">NITMOv2_0427</name>
</gene>
<evidence type="ECO:0000313" key="3">
    <source>
        <dbReference type="Proteomes" id="UP000069205"/>
    </source>
</evidence>
<accession>A0A0K2G7D0</accession>
<proteinExistence type="predicted"/>
<keyword evidence="3" id="KW-1185">Reference proteome</keyword>
<dbReference type="OrthoDB" id="9790084at2"/>
<dbReference type="EMBL" id="CP011801">
    <property type="protein sequence ID" value="ALA56863.1"/>
    <property type="molecule type" value="Genomic_DNA"/>
</dbReference>